<dbReference type="Proteomes" id="UP000837857">
    <property type="component" value="Chromosome 25"/>
</dbReference>
<proteinExistence type="predicted"/>
<evidence type="ECO:0000313" key="11">
    <source>
        <dbReference type="Proteomes" id="UP000837857"/>
    </source>
</evidence>
<name>A0ABN8IQ97_9NEOP</name>
<evidence type="ECO:0000256" key="2">
    <source>
        <dbReference type="ARBA" id="ARBA00022606"/>
    </source>
</evidence>
<evidence type="ECO:0000256" key="5">
    <source>
        <dbReference type="ARBA" id="ARBA00022989"/>
    </source>
</evidence>
<sequence length="298" mass="34636">MRTFYLFMHLSVIIFTATEYVDIWFIKFDMNLLLNNLKITMLATVSVVKVTTFLFWQKHWKAIIKYVNKADLKQRGSTDDIKNSVIDKHTQYCRKMTYLYWMLMYTTVVIVMTQPIYKFVASSTYRGMVRNGTGSYIQVVSSWVPFDKNTISGHVIASIVQSYAAIYGGGWITSFDTNSMVIMVFFKCELELLKSDCADIFGTETNPVSDHIAKHRLKNCYKRHVELIKYTKLFDSCLSPIMLLYMFVCSVMLCATAYQITVETSAMQRFLTTEYLIFGVAQLFIYCWHSNDVYYAVS</sequence>
<keyword evidence="3 9" id="KW-0812">Transmembrane</keyword>
<evidence type="ECO:0000256" key="9">
    <source>
        <dbReference type="SAM" id="Phobius"/>
    </source>
</evidence>
<feature type="transmembrane region" description="Helical" evidence="9">
    <location>
        <begin position="37"/>
        <end position="56"/>
    </location>
</feature>
<evidence type="ECO:0000256" key="7">
    <source>
        <dbReference type="ARBA" id="ARBA00023170"/>
    </source>
</evidence>
<accession>A0ABN8IQ97</accession>
<keyword evidence="4" id="KW-0552">Olfaction</keyword>
<evidence type="ECO:0000256" key="1">
    <source>
        <dbReference type="ARBA" id="ARBA00004141"/>
    </source>
</evidence>
<feature type="non-terminal residue" evidence="10">
    <location>
        <position position="1"/>
    </location>
</feature>
<feature type="transmembrane region" description="Helical" evidence="9">
    <location>
        <begin position="270"/>
        <end position="288"/>
    </location>
</feature>
<evidence type="ECO:0000256" key="6">
    <source>
        <dbReference type="ARBA" id="ARBA00023136"/>
    </source>
</evidence>
<keyword evidence="11" id="KW-1185">Reference proteome</keyword>
<dbReference type="Pfam" id="PF02949">
    <property type="entry name" value="7tm_6"/>
    <property type="match status" value="1"/>
</dbReference>
<keyword evidence="6 9" id="KW-0472">Membrane</keyword>
<keyword evidence="2" id="KW-0716">Sensory transduction</keyword>
<feature type="transmembrane region" description="Helical" evidence="9">
    <location>
        <begin position="98"/>
        <end position="120"/>
    </location>
</feature>
<comment type="subcellular location">
    <subcellularLocation>
        <location evidence="1">Membrane</location>
        <topology evidence="1">Multi-pass membrane protein</topology>
    </subcellularLocation>
</comment>
<keyword evidence="5 9" id="KW-1133">Transmembrane helix</keyword>
<evidence type="ECO:0000313" key="10">
    <source>
        <dbReference type="EMBL" id="CAH2057843.1"/>
    </source>
</evidence>
<protein>
    <recommendedName>
        <fullName evidence="12">Odorant receptor</fullName>
    </recommendedName>
</protein>
<gene>
    <name evidence="10" type="ORF">IPOD504_LOCUS10330</name>
</gene>
<reference evidence="10" key="1">
    <citation type="submission" date="2022-03" db="EMBL/GenBank/DDBJ databases">
        <authorList>
            <person name="Martin H S."/>
        </authorList>
    </citation>
    <scope>NUCLEOTIDE SEQUENCE</scope>
</reference>
<evidence type="ECO:0000256" key="3">
    <source>
        <dbReference type="ARBA" id="ARBA00022692"/>
    </source>
</evidence>
<dbReference type="EMBL" id="OW152837">
    <property type="protein sequence ID" value="CAH2057843.1"/>
    <property type="molecule type" value="Genomic_DNA"/>
</dbReference>
<keyword evidence="7" id="KW-0675">Receptor</keyword>
<dbReference type="InterPro" id="IPR004117">
    <property type="entry name" value="7tm6_olfct_rcpt"/>
</dbReference>
<evidence type="ECO:0008006" key="12">
    <source>
        <dbReference type="Google" id="ProtNLM"/>
    </source>
</evidence>
<dbReference type="PANTHER" id="PTHR21137">
    <property type="entry name" value="ODORANT RECEPTOR"/>
    <property type="match status" value="1"/>
</dbReference>
<dbReference type="PANTHER" id="PTHR21137:SF40">
    <property type="entry name" value="ODORANT RECEPTOR 56A"/>
    <property type="match status" value="1"/>
</dbReference>
<feature type="transmembrane region" description="Helical" evidence="9">
    <location>
        <begin position="237"/>
        <end position="258"/>
    </location>
</feature>
<feature type="transmembrane region" description="Helical" evidence="9">
    <location>
        <begin position="6"/>
        <end position="25"/>
    </location>
</feature>
<evidence type="ECO:0000256" key="4">
    <source>
        <dbReference type="ARBA" id="ARBA00022725"/>
    </source>
</evidence>
<organism evidence="10 11">
    <name type="scientific">Iphiclides podalirius</name>
    <name type="common">scarce swallowtail</name>
    <dbReference type="NCBI Taxonomy" id="110791"/>
    <lineage>
        <taxon>Eukaryota</taxon>
        <taxon>Metazoa</taxon>
        <taxon>Ecdysozoa</taxon>
        <taxon>Arthropoda</taxon>
        <taxon>Hexapoda</taxon>
        <taxon>Insecta</taxon>
        <taxon>Pterygota</taxon>
        <taxon>Neoptera</taxon>
        <taxon>Endopterygota</taxon>
        <taxon>Lepidoptera</taxon>
        <taxon>Glossata</taxon>
        <taxon>Ditrysia</taxon>
        <taxon>Papilionoidea</taxon>
        <taxon>Papilionidae</taxon>
        <taxon>Papilioninae</taxon>
        <taxon>Iphiclides</taxon>
    </lineage>
</organism>
<keyword evidence="8" id="KW-0807">Transducer</keyword>
<evidence type="ECO:0000256" key="8">
    <source>
        <dbReference type="ARBA" id="ARBA00023224"/>
    </source>
</evidence>